<accession>A0A484M374</accession>
<dbReference type="OrthoDB" id="774923at2759"/>
<reference evidence="3 4" key="1">
    <citation type="submission" date="2018-04" db="EMBL/GenBank/DDBJ databases">
        <authorList>
            <person name="Vogel A."/>
        </authorList>
    </citation>
    <scope>NUCLEOTIDE SEQUENCE [LARGE SCALE GENOMIC DNA]</scope>
</reference>
<protein>
    <recommendedName>
        <fullName evidence="5">QWRF motif-containing protein 3</fullName>
    </recommendedName>
</protein>
<feature type="region of interest" description="Disordered" evidence="2">
    <location>
        <begin position="144"/>
        <end position="165"/>
    </location>
</feature>
<comment type="similarity">
    <text evidence="1">Belongs to the QWRF family.</text>
</comment>
<feature type="compositionally biased region" description="Polar residues" evidence="2">
    <location>
        <begin position="26"/>
        <end position="48"/>
    </location>
</feature>
<feature type="region of interest" description="Disordered" evidence="2">
    <location>
        <begin position="224"/>
        <end position="284"/>
    </location>
</feature>
<feature type="region of interest" description="Disordered" evidence="2">
    <location>
        <begin position="72"/>
        <end position="103"/>
    </location>
</feature>
<dbReference type="Pfam" id="PF04484">
    <property type="entry name" value="QWRF"/>
    <property type="match status" value="1"/>
</dbReference>
<dbReference type="GO" id="GO:0008017">
    <property type="term" value="F:microtubule binding"/>
    <property type="evidence" value="ECO:0007669"/>
    <property type="project" value="TreeGrafter"/>
</dbReference>
<feature type="region of interest" description="Disordered" evidence="2">
    <location>
        <begin position="1"/>
        <end position="48"/>
    </location>
</feature>
<gene>
    <name evidence="3" type="ORF">CCAM_LOCUS25037</name>
</gene>
<feature type="region of interest" description="Disordered" evidence="2">
    <location>
        <begin position="326"/>
        <end position="345"/>
    </location>
</feature>
<evidence type="ECO:0000313" key="4">
    <source>
        <dbReference type="Proteomes" id="UP000595140"/>
    </source>
</evidence>
<feature type="compositionally biased region" description="Low complexity" evidence="2">
    <location>
        <begin position="150"/>
        <end position="165"/>
    </location>
</feature>
<evidence type="ECO:0008006" key="5">
    <source>
        <dbReference type="Google" id="ProtNLM"/>
    </source>
</evidence>
<evidence type="ECO:0000313" key="3">
    <source>
        <dbReference type="EMBL" id="VFQ83261.1"/>
    </source>
</evidence>
<dbReference type="AlphaFoldDB" id="A0A484M374"/>
<sequence>MEFDKSFKPRKPKTREVSSRFRSPAGCNSTSGGNCSQVNPMPCQNQILSPLKQMPRSSKGMEKSGFMKKLWPSSFTASQNSSLKVRDSVGRREEEEDDGSNYPAVLSRQMSCLEFSRFAGEGAAAAKENQRPLFGGSVRYTGKFATPARSSTSPSSSSSSSSNFSNLLEDYSDYRKRSDFLSDLESEDSEVLSSNSFTSPAVVGKNSNFTPSYMAPTVSSKKSAGIEVSSKYLQDPPSRSRRWSADSGAQKNRVENSPKKSGALKRSSSVKPASPTLRRSNSAAITPEIRGKLLGFQGSMPPTNPSRVKGVGSFFSMGLELLKVKKSSSSSSSSNKAAAAASSSSAEAENIHRLRMLHNRLMQWRYVNGKSDAVNEKINKEAQRKLICAEEGIAKLRHSVIQKKLQLQKEKLDMKLTFLLHSQMKQLEEWGEMETQHISSICMTKESLTSALCNVPIIHGAKVDLESTSIVLQDASNLAASIEWTLSAFSPGANQTAEVMKELAEVVTQEKLLLEECLELFKSTSRLEIEERSLKCNLIQLRLQQQEKFCLSAM</sequence>
<dbReference type="GO" id="GO:0005737">
    <property type="term" value="C:cytoplasm"/>
    <property type="evidence" value="ECO:0007669"/>
    <property type="project" value="TreeGrafter"/>
</dbReference>
<dbReference type="Proteomes" id="UP000595140">
    <property type="component" value="Unassembled WGS sequence"/>
</dbReference>
<feature type="compositionally biased region" description="Basic and acidic residues" evidence="2">
    <location>
        <begin position="84"/>
        <end position="93"/>
    </location>
</feature>
<dbReference type="PANTHER" id="PTHR31807:SF31">
    <property type="entry name" value="QWRF MOTIF PROTEIN (DUF566)-RELATED"/>
    <property type="match status" value="1"/>
</dbReference>
<dbReference type="GO" id="GO:0005880">
    <property type="term" value="C:nuclear microtubule"/>
    <property type="evidence" value="ECO:0007669"/>
    <property type="project" value="TreeGrafter"/>
</dbReference>
<feature type="compositionally biased region" description="Polar residues" evidence="2">
    <location>
        <begin position="73"/>
        <end position="83"/>
    </location>
</feature>
<name>A0A484M374_9ASTE</name>
<evidence type="ECO:0000256" key="1">
    <source>
        <dbReference type="ARBA" id="ARBA00010016"/>
    </source>
</evidence>
<dbReference type="EMBL" id="OOIL02002581">
    <property type="protein sequence ID" value="VFQ83261.1"/>
    <property type="molecule type" value="Genomic_DNA"/>
</dbReference>
<dbReference type="InterPro" id="IPR007573">
    <property type="entry name" value="QWRF"/>
</dbReference>
<evidence type="ECO:0000256" key="2">
    <source>
        <dbReference type="SAM" id="MobiDB-lite"/>
    </source>
</evidence>
<keyword evidence="4" id="KW-1185">Reference proteome</keyword>
<feature type="compositionally biased region" description="Low complexity" evidence="2">
    <location>
        <begin position="327"/>
        <end position="345"/>
    </location>
</feature>
<feature type="compositionally biased region" description="Polar residues" evidence="2">
    <location>
        <begin position="266"/>
        <end position="284"/>
    </location>
</feature>
<dbReference type="PANTHER" id="PTHR31807">
    <property type="entry name" value="AUGMIN FAMILY MEMBER"/>
    <property type="match status" value="1"/>
</dbReference>
<dbReference type="GO" id="GO:0051225">
    <property type="term" value="P:spindle assembly"/>
    <property type="evidence" value="ECO:0007669"/>
    <property type="project" value="TreeGrafter"/>
</dbReference>
<proteinExistence type="inferred from homology"/>
<organism evidence="3 4">
    <name type="scientific">Cuscuta campestris</name>
    <dbReference type="NCBI Taxonomy" id="132261"/>
    <lineage>
        <taxon>Eukaryota</taxon>
        <taxon>Viridiplantae</taxon>
        <taxon>Streptophyta</taxon>
        <taxon>Embryophyta</taxon>
        <taxon>Tracheophyta</taxon>
        <taxon>Spermatophyta</taxon>
        <taxon>Magnoliopsida</taxon>
        <taxon>eudicotyledons</taxon>
        <taxon>Gunneridae</taxon>
        <taxon>Pentapetalae</taxon>
        <taxon>asterids</taxon>
        <taxon>lamiids</taxon>
        <taxon>Solanales</taxon>
        <taxon>Convolvulaceae</taxon>
        <taxon>Cuscuteae</taxon>
        <taxon>Cuscuta</taxon>
        <taxon>Cuscuta subgen. Grammica</taxon>
        <taxon>Cuscuta sect. Cleistogrammica</taxon>
    </lineage>
</organism>